<evidence type="ECO:0000313" key="3">
    <source>
        <dbReference type="EMBL" id="KMU74626.1"/>
    </source>
</evidence>
<keyword evidence="2" id="KW-0812">Transmembrane</keyword>
<dbReference type="InterPro" id="IPR053247">
    <property type="entry name" value="GPCR_GPR1/git3-like"/>
</dbReference>
<reference evidence="4" key="1">
    <citation type="journal article" date="2010" name="Genome Res.">
        <title>Population genomic sequencing of Coccidioides fungi reveals recent hybridization and transposon control.</title>
        <authorList>
            <person name="Neafsey D.E."/>
            <person name="Barker B.M."/>
            <person name="Sharpton T.J."/>
            <person name="Stajich J.E."/>
            <person name="Park D.J."/>
            <person name="Whiston E."/>
            <person name="Hung C.-Y."/>
            <person name="McMahan C."/>
            <person name="White J."/>
            <person name="Sykes S."/>
            <person name="Heiman D."/>
            <person name="Young S."/>
            <person name="Zeng Q."/>
            <person name="Abouelleil A."/>
            <person name="Aftuck L."/>
            <person name="Bessette D."/>
            <person name="Brown A."/>
            <person name="FitzGerald M."/>
            <person name="Lui A."/>
            <person name="Macdonald J.P."/>
            <person name="Priest M."/>
            <person name="Orbach M.J."/>
            <person name="Galgiani J.N."/>
            <person name="Kirkland T.N."/>
            <person name="Cole G.T."/>
            <person name="Birren B.W."/>
            <person name="Henn M.R."/>
            <person name="Taylor J.W."/>
            <person name="Rounsley S.D."/>
        </authorList>
    </citation>
    <scope>NUCLEOTIDE SEQUENCE [LARGE SCALE GENOMIC DNA]</scope>
    <source>
        <strain evidence="4">RMSCC 3703</strain>
    </source>
</reference>
<dbReference type="STRING" id="454286.A0A0J8QQA1"/>
<protein>
    <submittedName>
        <fullName evidence="3">Uncharacterized protein</fullName>
    </submittedName>
</protein>
<feature type="region of interest" description="Disordered" evidence="1">
    <location>
        <begin position="177"/>
        <end position="213"/>
    </location>
</feature>
<dbReference type="PANTHER" id="PTHR42058">
    <property type="entry name" value="G_PROTEIN_RECEP_F2_4 DOMAIN-CONTAINING PROTEIN"/>
    <property type="match status" value="1"/>
</dbReference>
<evidence type="ECO:0000256" key="1">
    <source>
        <dbReference type="SAM" id="MobiDB-lite"/>
    </source>
</evidence>
<gene>
    <name evidence="3" type="ORF">CISG_10358</name>
</gene>
<keyword evidence="2" id="KW-1133">Transmembrane helix</keyword>
<feature type="region of interest" description="Disordered" evidence="1">
    <location>
        <begin position="242"/>
        <end position="286"/>
    </location>
</feature>
<dbReference type="PANTHER" id="PTHR42058:SF1">
    <property type="entry name" value="G-PROTEIN COUPLED RECEPTORS FAMILY 2 PROFILE 2 DOMAIN-CONTAINING PROTEIN"/>
    <property type="match status" value="1"/>
</dbReference>
<organism evidence="3 4">
    <name type="scientific">Coccidioides immitis RMSCC 3703</name>
    <dbReference type="NCBI Taxonomy" id="454286"/>
    <lineage>
        <taxon>Eukaryota</taxon>
        <taxon>Fungi</taxon>
        <taxon>Dikarya</taxon>
        <taxon>Ascomycota</taxon>
        <taxon>Pezizomycotina</taxon>
        <taxon>Eurotiomycetes</taxon>
        <taxon>Eurotiomycetidae</taxon>
        <taxon>Onygenales</taxon>
        <taxon>Onygenaceae</taxon>
        <taxon>Coccidioides</taxon>
    </lineage>
</organism>
<feature type="transmembrane region" description="Helical" evidence="2">
    <location>
        <begin position="133"/>
        <end position="153"/>
    </location>
</feature>
<evidence type="ECO:0000256" key="2">
    <source>
        <dbReference type="SAM" id="Phobius"/>
    </source>
</evidence>
<dbReference type="AlphaFoldDB" id="A0A0J8QQA1"/>
<feature type="compositionally biased region" description="Low complexity" evidence="1">
    <location>
        <begin position="276"/>
        <end position="286"/>
    </location>
</feature>
<feature type="compositionally biased region" description="Gly residues" evidence="1">
    <location>
        <begin position="177"/>
        <end position="187"/>
    </location>
</feature>
<name>A0A0J8QQA1_COCIT</name>
<proteinExistence type="predicted"/>
<dbReference type="EMBL" id="DS268316">
    <property type="protein sequence ID" value="KMU74626.1"/>
    <property type="molecule type" value="Genomic_DNA"/>
</dbReference>
<accession>A0A0J8QQA1</accession>
<keyword evidence="2" id="KW-0472">Membrane</keyword>
<evidence type="ECO:0000313" key="4">
    <source>
        <dbReference type="Proteomes" id="UP000054559"/>
    </source>
</evidence>
<sequence length="286" mass="31814">MLAPRSHDYRRELPIRQGMPDLSIQEQGDFWIPLIAVSSATLIIELVTVDWKQGTVNHARSGSSFDTSRRLTARGRVETRSTDITTPIAGNSGRFLDSVARRPPQCDFYTGRLFKSQQQCVNLAGGLGPDQSFLLGCLILLMICPFWDFVVLFHRSMLTAWVDFLCGRKTPDNGPVPIGGGLFGGGASSSSSRKQIIERDHSRVSRRSYASPSPVGDMPLTVLESQKVAGWQSPIPERRYVAPQRSFSAPRRPTFSNEDDDDKDYSHHYPSFRTYSSIASSPKSSK</sequence>
<dbReference type="Proteomes" id="UP000054559">
    <property type="component" value="Unassembled WGS sequence"/>
</dbReference>